<reference evidence="2 5" key="2">
    <citation type="submission" date="2018-08" db="EMBL/GenBank/DDBJ databases">
        <title>Genome sequencing of Cutibacterium acnes KCOM 1315.</title>
        <authorList>
            <person name="Kook J.-K."/>
            <person name="Park S.-N."/>
            <person name="Lim Y.K."/>
        </authorList>
    </citation>
    <scope>NUCLEOTIDE SEQUENCE [LARGE SCALE GENOMIC DNA]</scope>
    <source>
        <strain evidence="2 5">KCOM 1315</strain>
    </source>
</reference>
<evidence type="ECO:0000256" key="1">
    <source>
        <dbReference type="SAM" id="Phobius"/>
    </source>
</evidence>
<feature type="transmembrane region" description="Helical" evidence="1">
    <location>
        <begin position="20"/>
        <end position="42"/>
    </location>
</feature>
<sequence>MRDDSDEQLAVRKRPDWLTWLIVVVVTIIGVTIIALWWYCLLN</sequence>
<evidence type="ECO:0000313" key="3">
    <source>
        <dbReference type="EMBL" id="PGF31430.1"/>
    </source>
</evidence>
<organism evidence="3 4">
    <name type="scientific">Cutibacterium acnes</name>
    <name type="common">Propionibacterium acnes</name>
    <dbReference type="NCBI Taxonomy" id="1747"/>
    <lineage>
        <taxon>Bacteria</taxon>
        <taxon>Bacillati</taxon>
        <taxon>Actinomycetota</taxon>
        <taxon>Actinomycetes</taxon>
        <taxon>Propionibacteriales</taxon>
        <taxon>Propionibacteriaceae</taxon>
        <taxon>Cutibacterium</taxon>
    </lineage>
</organism>
<dbReference type="Proteomes" id="UP000256621">
    <property type="component" value="Chromosome"/>
</dbReference>
<dbReference type="AlphaFoldDB" id="A0A2B7IX53"/>
<dbReference type="GO" id="GO:0016746">
    <property type="term" value="F:acyltransferase activity"/>
    <property type="evidence" value="ECO:0007669"/>
    <property type="project" value="UniProtKB-KW"/>
</dbReference>
<keyword evidence="1" id="KW-0812">Transmembrane</keyword>
<dbReference type="EMBL" id="MVCE01000010">
    <property type="protein sequence ID" value="PGF31430.1"/>
    <property type="molecule type" value="Genomic_DNA"/>
</dbReference>
<evidence type="ECO:0000313" key="2">
    <source>
        <dbReference type="EMBL" id="AXM07160.1"/>
    </source>
</evidence>
<keyword evidence="3" id="KW-0808">Transferase</keyword>
<evidence type="ECO:0000313" key="5">
    <source>
        <dbReference type="Proteomes" id="UP000256621"/>
    </source>
</evidence>
<protein>
    <submittedName>
        <fullName evidence="3">Acyltransferase</fullName>
    </submittedName>
</protein>
<accession>A0A2B7IX53</accession>
<keyword evidence="3" id="KW-0012">Acyltransferase</keyword>
<gene>
    <name evidence="3" type="ORF">B1B09_12445</name>
    <name evidence="2" type="ORF">DXN06_08470</name>
</gene>
<keyword evidence="1" id="KW-1133">Transmembrane helix</keyword>
<dbReference type="GeneID" id="92858210"/>
<dbReference type="RefSeq" id="WP_002516560.1">
    <property type="nucleotide sequence ID" value="NZ_AP019664.1"/>
</dbReference>
<evidence type="ECO:0000313" key="4">
    <source>
        <dbReference type="Proteomes" id="UP000226191"/>
    </source>
</evidence>
<keyword evidence="1" id="KW-0472">Membrane</keyword>
<proteinExistence type="predicted"/>
<name>A0A2B7IX53_CUTAC</name>
<reference evidence="3 4" key="1">
    <citation type="submission" date="2017-02" db="EMBL/GenBank/DDBJ databases">
        <title>Prevalence of linear plasmids in Cutibacterium acnes isolates obtained from cancerous prostatic tissue.</title>
        <authorList>
            <person name="Davidsson S."/>
            <person name="Bruggemann H."/>
        </authorList>
    </citation>
    <scope>NUCLEOTIDE SEQUENCE [LARGE SCALE GENOMIC DNA]</scope>
    <source>
        <strain evidence="3 4">11-78</strain>
    </source>
</reference>
<dbReference type="Proteomes" id="UP000226191">
    <property type="component" value="Unassembled WGS sequence"/>
</dbReference>
<dbReference type="EMBL" id="CP031442">
    <property type="protein sequence ID" value="AXM07160.1"/>
    <property type="molecule type" value="Genomic_DNA"/>
</dbReference>